<sequence>MYIDVHFKYHCRARMSEIEWFYSLGYKIQRRPPAMAGDVCAIDDELGQGGPKDMHAHNGWQSLCWGYYDDSNGNYGRNWRRVERGQVGLFEEGAVDVYETLFGDLEKPAPTDAEAMLAYRRSLVRGIRVLLAAVGLSYKVACTDDEIDEEPRDLMLEGLSDRWVGRGIRNACGLRLTKDAEKERKGAQQRLEEAKGYNHLSDDSEGDEHGGYEDDEFSDQGEGEEMAYESYY</sequence>
<feature type="compositionally biased region" description="Basic and acidic residues" evidence="1">
    <location>
        <begin position="183"/>
        <end position="212"/>
    </location>
</feature>
<evidence type="ECO:0000256" key="1">
    <source>
        <dbReference type="SAM" id="MobiDB-lite"/>
    </source>
</evidence>
<dbReference type="EMBL" id="KN835169">
    <property type="protein sequence ID" value="KIK45670.1"/>
    <property type="molecule type" value="Genomic_DNA"/>
</dbReference>
<feature type="compositionally biased region" description="Acidic residues" evidence="1">
    <location>
        <begin position="213"/>
        <end position="232"/>
    </location>
</feature>
<evidence type="ECO:0000313" key="2">
    <source>
        <dbReference type="EMBL" id="KIK45670.1"/>
    </source>
</evidence>
<dbReference type="Proteomes" id="UP000054485">
    <property type="component" value="Unassembled WGS sequence"/>
</dbReference>
<accession>A0A0D0A6D4</accession>
<reference evidence="3" key="2">
    <citation type="submission" date="2015-01" db="EMBL/GenBank/DDBJ databases">
        <title>Evolutionary Origins and Diversification of the Mycorrhizal Mutualists.</title>
        <authorList>
            <consortium name="DOE Joint Genome Institute"/>
            <consortium name="Mycorrhizal Genomics Consortium"/>
            <person name="Kohler A."/>
            <person name="Kuo A."/>
            <person name="Nagy L.G."/>
            <person name="Floudas D."/>
            <person name="Copeland A."/>
            <person name="Barry K.W."/>
            <person name="Cichocki N."/>
            <person name="Veneault-Fourrey C."/>
            <person name="LaButti K."/>
            <person name="Lindquist E.A."/>
            <person name="Lipzen A."/>
            <person name="Lundell T."/>
            <person name="Morin E."/>
            <person name="Murat C."/>
            <person name="Riley R."/>
            <person name="Ohm R."/>
            <person name="Sun H."/>
            <person name="Tunlid A."/>
            <person name="Henrissat B."/>
            <person name="Grigoriev I.V."/>
            <person name="Hibbett D.S."/>
            <person name="Martin F."/>
        </authorList>
    </citation>
    <scope>NUCLEOTIDE SEQUENCE [LARGE SCALE GENOMIC DNA]</scope>
    <source>
        <strain evidence="3">UH-Slu-Lm8-n1</strain>
    </source>
</reference>
<protein>
    <submittedName>
        <fullName evidence="2">Uncharacterized protein</fullName>
    </submittedName>
</protein>
<keyword evidence="3" id="KW-1185">Reference proteome</keyword>
<reference evidence="2 3" key="1">
    <citation type="submission" date="2014-04" db="EMBL/GenBank/DDBJ databases">
        <authorList>
            <consortium name="DOE Joint Genome Institute"/>
            <person name="Kuo A."/>
            <person name="Ruytinx J."/>
            <person name="Rineau F."/>
            <person name="Colpaert J."/>
            <person name="Kohler A."/>
            <person name="Nagy L.G."/>
            <person name="Floudas D."/>
            <person name="Copeland A."/>
            <person name="Barry K.W."/>
            <person name="Cichocki N."/>
            <person name="Veneault-Fourrey C."/>
            <person name="LaButti K."/>
            <person name="Lindquist E.A."/>
            <person name="Lipzen A."/>
            <person name="Lundell T."/>
            <person name="Morin E."/>
            <person name="Murat C."/>
            <person name="Sun H."/>
            <person name="Tunlid A."/>
            <person name="Henrissat B."/>
            <person name="Grigoriev I.V."/>
            <person name="Hibbett D.S."/>
            <person name="Martin F."/>
            <person name="Nordberg H.P."/>
            <person name="Cantor M.N."/>
            <person name="Hua S.X."/>
        </authorList>
    </citation>
    <scope>NUCLEOTIDE SEQUENCE [LARGE SCALE GENOMIC DNA]</scope>
    <source>
        <strain evidence="2 3">UH-Slu-Lm8-n1</strain>
    </source>
</reference>
<name>A0A0D0A6D4_9AGAM</name>
<dbReference type="AlphaFoldDB" id="A0A0D0A6D4"/>
<dbReference type="HOGENOM" id="CLU_1195553_0_0_1"/>
<gene>
    <name evidence="2" type="ORF">CY34DRAFT_801293</name>
</gene>
<dbReference type="InParanoid" id="A0A0D0A6D4"/>
<proteinExistence type="predicted"/>
<evidence type="ECO:0000313" key="3">
    <source>
        <dbReference type="Proteomes" id="UP000054485"/>
    </source>
</evidence>
<feature type="region of interest" description="Disordered" evidence="1">
    <location>
        <begin position="183"/>
        <end position="232"/>
    </location>
</feature>
<organism evidence="2 3">
    <name type="scientific">Suillus luteus UH-Slu-Lm8-n1</name>
    <dbReference type="NCBI Taxonomy" id="930992"/>
    <lineage>
        <taxon>Eukaryota</taxon>
        <taxon>Fungi</taxon>
        <taxon>Dikarya</taxon>
        <taxon>Basidiomycota</taxon>
        <taxon>Agaricomycotina</taxon>
        <taxon>Agaricomycetes</taxon>
        <taxon>Agaricomycetidae</taxon>
        <taxon>Boletales</taxon>
        <taxon>Suillineae</taxon>
        <taxon>Suillaceae</taxon>
        <taxon>Suillus</taxon>
    </lineage>
</organism>
<dbReference type="OrthoDB" id="3012326at2759"/>